<feature type="region of interest" description="Disordered" evidence="1">
    <location>
        <begin position="261"/>
        <end position="322"/>
    </location>
</feature>
<reference evidence="4" key="1">
    <citation type="submission" date="2016-11" db="UniProtKB">
        <authorList>
            <consortium name="WormBaseParasite"/>
        </authorList>
    </citation>
    <scope>IDENTIFICATION</scope>
</reference>
<name>A0A1I8JNM1_9PLAT</name>
<dbReference type="InterPro" id="IPR024571">
    <property type="entry name" value="ERAP1-like_C_dom"/>
</dbReference>
<dbReference type="Gene3D" id="1.25.50.20">
    <property type="match status" value="1"/>
</dbReference>
<feature type="region of interest" description="Disordered" evidence="1">
    <location>
        <begin position="191"/>
        <end position="213"/>
    </location>
</feature>
<feature type="compositionally biased region" description="Low complexity" evidence="1">
    <location>
        <begin position="346"/>
        <end position="358"/>
    </location>
</feature>
<keyword evidence="3" id="KW-1185">Reference proteome</keyword>
<evidence type="ECO:0000259" key="2">
    <source>
        <dbReference type="Pfam" id="PF11838"/>
    </source>
</evidence>
<protein>
    <submittedName>
        <fullName evidence="4">J domain-containing protein</fullName>
    </submittedName>
</protein>
<sequence>AAAAHRAEPGCSAGNTDCLAEAKLRFDSWRLKRESINSELRQIVYTYGLLSRTRRRCGTSCGSATGQRLAAERERLLRALAMSRNACAGETPAGLLAGPRPGAPQDFVTSSATLEPTPMLWRSSGLVRLHWDSLLKVFGPEDRRLGAIVPGFARQFNDEFHLAEPSRCATPTPGGFWAAGTATAGATVARKSVPGEAESEQVPDASEAESRAVPAERELQVKLRAEQCQVKLRAEQRQVKLRSRSQCQQCRKLNPPLSKLCKPVAAEGTSGGAAEPRCGQPTDRQQGGGGGGPDRQRRGSLAGSKHRLGWRVHQPEPHGHRRGVRLAAVRPAAGARPLPMRERRAAQPARAPSRRCSSGPSFQLLRMVSELEKLAALELRLEASDSELEELAAAYPRRSAAPGWRRLARQPLPGAGPGGRGLLAQLQADLSG</sequence>
<feature type="region of interest" description="Disordered" evidence="1">
    <location>
        <begin position="334"/>
        <end position="358"/>
    </location>
</feature>
<evidence type="ECO:0000256" key="1">
    <source>
        <dbReference type="SAM" id="MobiDB-lite"/>
    </source>
</evidence>
<dbReference type="WBParaSite" id="snap_masked-unitig_22047-processed-gene-0.1-mRNA-1">
    <property type="protein sequence ID" value="snap_masked-unitig_22047-processed-gene-0.1-mRNA-1"/>
    <property type="gene ID" value="snap_masked-unitig_22047-processed-gene-0.1"/>
</dbReference>
<dbReference type="AlphaFoldDB" id="A0A1I8JNM1"/>
<evidence type="ECO:0000313" key="3">
    <source>
        <dbReference type="Proteomes" id="UP000095280"/>
    </source>
</evidence>
<accession>A0A1I8JNM1</accession>
<proteinExistence type="predicted"/>
<organism evidence="3 4">
    <name type="scientific">Macrostomum lignano</name>
    <dbReference type="NCBI Taxonomy" id="282301"/>
    <lineage>
        <taxon>Eukaryota</taxon>
        <taxon>Metazoa</taxon>
        <taxon>Spiralia</taxon>
        <taxon>Lophotrochozoa</taxon>
        <taxon>Platyhelminthes</taxon>
        <taxon>Rhabditophora</taxon>
        <taxon>Macrostomorpha</taxon>
        <taxon>Macrostomida</taxon>
        <taxon>Macrostomidae</taxon>
        <taxon>Macrostomum</taxon>
    </lineage>
</organism>
<evidence type="ECO:0000313" key="4">
    <source>
        <dbReference type="WBParaSite" id="snap_masked-unitig_22047-processed-gene-0.1-mRNA-1"/>
    </source>
</evidence>
<dbReference type="Pfam" id="PF11838">
    <property type="entry name" value="ERAP1_C"/>
    <property type="match status" value="1"/>
</dbReference>
<feature type="domain" description="ERAP1-like C-terminal" evidence="2">
    <location>
        <begin position="11"/>
        <end position="164"/>
    </location>
</feature>
<dbReference type="Proteomes" id="UP000095280">
    <property type="component" value="Unplaced"/>
</dbReference>